<dbReference type="Gene3D" id="3.30.60.20">
    <property type="match status" value="1"/>
</dbReference>
<evidence type="ECO:0000256" key="3">
    <source>
        <dbReference type="ARBA" id="ARBA00022634"/>
    </source>
</evidence>
<comment type="caution">
    <text evidence="13">The sequence shown here is derived from an EMBL/GenBank/DDBJ whole genome shotgun (WGS) entry which is preliminary data.</text>
</comment>
<dbReference type="PIRSF" id="PIRSF035805">
    <property type="entry name" value="TK_cell"/>
    <property type="match status" value="1"/>
</dbReference>
<dbReference type="EMBL" id="PFJI01000011">
    <property type="protein sequence ID" value="PIX74539.1"/>
    <property type="molecule type" value="Genomic_DNA"/>
</dbReference>
<comment type="subunit">
    <text evidence="8">Homotetramer.</text>
</comment>
<keyword evidence="4 8" id="KW-0808">Transferase</keyword>
<reference evidence="14" key="1">
    <citation type="submission" date="2017-09" db="EMBL/GenBank/DDBJ databases">
        <title>Depth-based differentiation of microbial function through sediment-hosted aquifers and enrichment of novel symbionts in the deep terrestrial subsurface.</title>
        <authorList>
            <person name="Probst A.J."/>
            <person name="Ladd B."/>
            <person name="Jarett J.K."/>
            <person name="Geller-Mcgrath D.E."/>
            <person name="Sieber C.M.K."/>
            <person name="Emerson J.B."/>
            <person name="Anantharaman K."/>
            <person name="Thomas B.C."/>
            <person name="Malmstrom R."/>
            <person name="Stieglmeier M."/>
            <person name="Klingl A."/>
            <person name="Woyke T."/>
            <person name="Ryan C.M."/>
            <person name="Banfield J.F."/>
        </authorList>
    </citation>
    <scope>NUCLEOTIDE SEQUENCE [LARGE SCALE GENOMIC DNA]</scope>
</reference>
<evidence type="ECO:0000313" key="13">
    <source>
        <dbReference type="EMBL" id="PIX74539.1"/>
    </source>
</evidence>
<evidence type="ECO:0000256" key="8">
    <source>
        <dbReference type="HAMAP-Rule" id="MF_00124"/>
    </source>
</evidence>
<gene>
    <name evidence="8" type="primary">tdk</name>
    <name evidence="13" type="ORF">COZ39_00255</name>
</gene>
<dbReference type="EC" id="2.7.1.21" evidence="2 8"/>
<protein>
    <recommendedName>
        <fullName evidence="2 8">Thymidine kinase</fullName>
        <ecNumber evidence="2 8">2.7.1.21</ecNumber>
    </recommendedName>
</protein>
<proteinExistence type="inferred from homology"/>
<dbReference type="GO" id="GO:0005829">
    <property type="term" value="C:cytosol"/>
    <property type="evidence" value="ECO:0007669"/>
    <property type="project" value="TreeGrafter"/>
</dbReference>
<dbReference type="Proteomes" id="UP000229708">
    <property type="component" value="Unassembled WGS sequence"/>
</dbReference>
<feature type="binding site" evidence="10">
    <location>
        <position position="194"/>
    </location>
    <ligand>
        <name>substrate</name>
    </ligand>
</feature>
<dbReference type="NCBIfam" id="NF003296">
    <property type="entry name" value="PRK04296.1-1"/>
    <property type="match status" value="1"/>
</dbReference>
<comment type="catalytic activity">
    <reaction evidence="8 11">
        <text>thymidine + ATP = dTMP + ADP + H(+)</text>
        <dbReference type="Rhea" id="RHEA:19129"/>
        <dbReference type="ChEBI" id="CHEBI:15378"/>
        <dbReference type="ChEBI" id="CHEBI:17748"/>
        <dbReference type="ChEBI" id="CHEBI:30616"/>
        <dbReference type="ChEBI" id="CHEBI:63528"/>
        <dbReference type="ChEBI" id="CHEBI:456216"/>
        <dbReference type="EC" id="2.7.1.21"/>
    </reaction>
</comment>
<keyword evidence="5 8" id="KW-0547">Nucleotide-binding</keyword>
<evidence type="ECO:0000256" key="1">
    <source>
        <dbReference type="ARBA" id="ARBA00007587"/>
    </source>
</evidence>
<dbReference type="GO" id="GO:0005524">
    <property type="term" value="F:ATP binding"/>
    <property type="evidence" value="ECO:0007669"/>
    <property type="project" value="UniProtKB-UniRule"/>
</dbReference>
<evidence type="ECO:0000256" key="9">
    <source>
        <dbReference type="PIRSR" id="PIRSR035805-1"/>
    </source>
</evidence>
<evidence type="ECO:0000256" key="12">
    <source>
        <dbReference type="RuleBase" id="RU004165"/>
    </source>
</evidence>
<feature type="active site" description="Proton acceptor" evidence="8 9">
    <location>
        <position position="101"/>
    </location>
</feature>
<dbReference type="InterPro" id="IPR020633">
    <property type="entry name" value="Thymidine_kinase_CS"/>
</dbReference>
<feature type="binding site" evidence="8">
    <location>
        <begin position="27"/>
        <end position="34"/>
    </location>
    <ligand>
        <name>ATP</name>
        <dbReference type="ChEBI" id="CHEBI:30616"/>
    </ligand>
</feature>
<evidence type="ECO:0000256" key="10">
    <source>
        <dbReference type="PIRSR" id="PIRSR035805-2"/>
    </source>
</evidence>
<keyword evidence="6 8" id="KW-0418">Kinase</keyword>
<accession>A0A2M7M176</accession>
<evidence type="ECO:0000256" key="2">
    <source>
        <dbReference type="ARBA" id="ARBA00012118"/>
    </source>
</evidence>
<comment type="caution">
    <text evidence="8">Lacks conserved residue(s) required for the propagation of feature annotation.</text>
</comment>
<keyword evidence="8" id="KW-0963">Cytoplasm</keyword>
<dbReference type="GO" id="GO:0004797">
    <property type="term" value="F:thymidine kinase activity"/>
    <property type="evidence" value="ECO:0007669"/>
    <property type="project" value="UniProtKB-UniRule"/>
</dbReference>
<evidence type="ECO:0000256" key="11">
    <source>
        <dbReference type="RuleBase" id="RU000544"/>
    </source>
</evidence>
<dbReference type="Gene3D" id="3.40.50.300">
    <property type="entry name" value="P-loop containing nucleotide triphosphate hydrolases"/>
    <property type="match status" value="1"/>
</dbReference>
<dbReference type="PANTHER" id="PTHR11441:SF0">
    <property type="entry name" value="THYMIDINE KINASE, CYTOSOLIC"/>
    <property type="match status" value="1"/>
</dbReference>
<dbReference type="Pfam" id="PF00265">
    <property type="entry name" value="TK"/>
    <property type="match status" value="1"/>
</dbReference>
<keyword evidence="7 8" id="KW-0067">ATP-binding</keyword>
<keyword evidence="3 8" id="KW-0237">DNA synthesis</keyword>
<dbReference type="GO" id="GO:0071897">
    <property type="term" value="P:DNA biosynthetic process"/>
    <property type="evidence" value="ECO:0007669"/>
    <property type="project" value="UniProtKB-KW"/>
</dbReference>
<comment type="similarity">
    <text evidence="1 8 12">Belongs to the thymidine kinase family.</text>
</comment>
<dbReference type="HAMAP" id="MF_00124">
    <property type="entry name" value="Thymidine_kinase"/>
    <property type="match status" value="1"/>
</dbReference>
<evidence type="ECO:0000256" key="5">
    <source>
        <dbReference type="ARBA" id="ARBA00022741"/>
    </source>
</evidence>
<dbReference type="InterPro" id="IPR001267">
    <property type="entry name" value="Thymidine_kinase"/>
</dbReference>
<evidence type="ECO:0000256" key="4">
    <source>
        <dbReference type="ARBA" id="ARBA00022679"/>
    </source>
</evidence>
<organism evidence="13 14">
    <name type="scientific">Candidatus Roizmanbacteria bacterium CG_4_10_14_3_um_filter_33_21</name>
    <dbReference type="NCBI Taxonomy" id="1974830"/>
    <lineage>
        <taxon>Bacteria</taxon>
        <taxon>Candidatus Roizmaniibacteriota</taxon>
    </lineage>
</organism>
<dbReference type="PROSITE" id="PS00603">
    <property type="entry name" value="TK_CELLULAR_TYPE"/>
    <property type="match status" value="1"/>
</dbReference>
<evidence type="ECO:0000256" key="6">
    <source>
        <dbReference type="ARBA" id="ARBA00022777"/>
    </source>
</evidence>
<comment type="subcellular location">
    <subcellularLocation>
        <location evidence="8">Cytoplasm</location>
    </subcellularLocation>
</comment>
<evidence type="ECO:0000256" key="7">
    <source>
        <dbReference type="ARBA" id="ARBA00022840"/>
    </source>
</evidence>
<dbReference type="SUPFAM" id="SSF52540">
    <property type="entry name" value="P-loop containing nucleoside triphosphate hydrolases"/>
    <property type="match status" value="1"/>
</dbReference>
<dbReference type="SUPFAM" id="SSF57716">
    <property type="entry name" value="Glucocorticoid receptor-like (DNA-binding domain)"/>
    <property type="match status" value="1"/>
</dbReference>
<dbReference type="GO" id="GO:0046104">
    <property type="term" value="P:thymidine metabolic process"/>
    <property type="evidence" value="ECO:0007669"/>
    <property type="project" value="TreeGrafter"/>
</dbReference>
<name>A0A2M7M176_9BACT</name>
<dbReference type="PANTHER" id="PTHR11441">
    <property type="entry name" value="THYMIDINE KINASE"/>
    <property type="match status" value="1"/>
</dbReference>
<dbReference type="AlphaFoldDB" id="A0A2M7M176"/>
<sequence>MKKEKISAKNTQPGRLPNFGVLDVIVGPMFSGKSEELMKRLRRFKIAGLKVMVFNHALDKRYATNKIASHSKQKWQAVSVQKPEEILKKIKKNMDVVIIDEVQFFSKTIIPVINQLITKNIHVVVAGADTDFRGDPFSSVPNLLALADGEVVKLKAVCTVCKKWNATRSQRLLANGQPAPRQDSLIKIGAGDCYQARCRKHHIVIS</sequence>
<evidence type="ECO:0000313" key="14">
    <source>
        <dbReference type="Proteomes" id="UP000229708"/>
    </source>
</evidence>
<dbReference type="InterPro" id="IPR027417">
    <property type="entry name" value="P-loop_NTPase"/>
</dbReference>
<feature type="binding site" evidence="8">
    <location>
        <begin position="100"/>
        <end position="103"/>
    </location>
    <ligand>
        <name>ATP</name>
        <dbReference type="ChEBI" id="CHEBI:30616"/>
    </ligand>
</feature>
<feature type="binding site" evidence="10">
    <location>
        <begin position="186"/>
        <end position="189"/>
    </location>
    <ligand>
        <name>substrate</name>
    </ligand>
</feature>